<sequence>MNKTQTEATKDKLKGNVKEKYGALTGNETKQAEGKMDKIKGNVKEKVGDAKEALSKGFNDKSEKNK</sequence>
<feature type="compositionally biased region" description="Basic and acidic residues" evidence="2">
    <location>
        <begin position="30"/>
        <end position="66"/>
    </location>
</feature>
<evidence type="ECO:0000256" key="2">
    <source>
        <dbReference type="SAM" id="MobiDB-lite"/>
    </source>
</evidence>
<feature type="domain" description="CsbD-like" evidence="3">
    <location>
        <begin position="5"/>
        <end position="55"/>
    </location>
</feature>
<dbReference type="InterPro" id="IPR036629">
    <property type="entry name" value="YjbJ_sf"/>
</dbReference>
<proteinExistence type="inferred from homology"/>
<protein>
    <submittedName>
        <fullName evidence="4">CsbD family protein</fullName>
    </submittedName>
</protein>
<dbReference type="Pfam" id="PF05532">
    <property type="entry name" value="CsbD"/>
    <property type="match status" value="1"/>
</dbReference>
<comment type="similarity">
    <text evidence="1">Belongs to the UPF0337 (CsbD) family.</text>
</comment>
<name>A0A2N0Z9B8_9BACI</name>
<keyword evidence="5" id="KW-1185">Reference proteome</keyword>
<dbReference type="InterPro" id="IPR008462">
    <property type="entry name" value="CsbD"/>
</dbReference>
<gene>
    <name evidence="4" type="ORF">CWS20_25620</name>
</gene>
<reference evidence="4 5" key="1">
    <citation type="journal article" date="2010" name="Int. J. Syst. Evol. Microbiol.">
        <title>Bacillus horneckiae sp. nov., isolated from a spacecraft-assembly clean room.</title>
        <authorList>
            <person name="Vaishampayan P."/>
            <person name="Probst A."/>
            <person name="Krishnamurthi S."/>
            <person name="Ghosh S."/>
            <person name="Osman S."/>
            <person name="McDowall A."/>
            <person name="Ruckmani A."/>
            <person name="Mayilraj S."/>
            <person name="Venkateswaran K."/>
        </authorList>
    </citation>
    <scope>NUCLEOTIDE SEQUENCE [LARGE SCALE GENOMIC DNA]</scope>
    <source>
        <strain evidence="5">1PO1SC</strain>
    </source>
</reference>
<evidence type="ECO:0000256" key="1">
    <source>
        <dbReference type="ARBA" id="ARBA00009129"/>
    </source>
</evidence>
<evidence type="ECO:0000259" key="3">
    <source>
        <dbReference type="Pfam" id="PF05532"/>
    </source>
</evidence>
<feature type="region of interest" description="Disordered" evidence="2">
    <location>
        <begin position="1"/>
        <end position="66"/>
    </location>
</feature>
<dbReference type="SUPFAM" id="SSF69047">
    <property type="entry name" value="Hypothetical protein YjbJ"/>
    <property type="match status" value="1"/>
</dbReference>
<dbReference type="EMBL" id="PISD01000077">
    <property type="protein sequence ID" value="PKG26101.1"/>
    <property type="molecule type" value="Genomic_DNA"/>
</dbReference>
<dbReference type="AlphaFoldDB" id="A0A2N0Z9B8"/>
<evidence type="ECO:0000313" key="4">
    <source>
        <dbReference type="EMBL" id="PKG26101.1"/>
    </source>
</evidence>
<dbReference type="Gene3D" id="1.10.1470.10">
    <property type="entry name" value="YjbJ"/>
    <property type="match status" value="1"/>
</dbReference>
<evidence type="ECO:0000313" key="5">
    <source>
        <dbReference type="Proteomes" id="UP000233343"/>
    </source>
</evidence>
<organism evidence="4 5">
    <name type="scientific">Cytobacillus horneckiae</name>
    <dbReference type="NCBI Taxonomy" id="549687"/>
    <lineage>
        <taxon>Bacteria</taxon>
        <taxon>Bacillati</taxon>
        <taxon>Bacillota</taxon>
        <taxon>Bacilli</taxon>
        <taxon>Bacillales</taxon>
        <taxon>Bacillaceae</taxon>
        <taxon>Cytobacillus</taxon>
    </lineage>
</organism>
<accession>A0A2N0Z9B8</accession>
<dbReference type="RefSeq" id="WP_066197772.1">
    <property type="nucleotide sequence ID" value="NZ_CP194732.1"/>
</dbReference>
<feature type="compositionally biased region" description="Basic and acidic residues" evidence="2">
    <location>
        <begin position="8"/>
        <end position="21"/>
    </location>
</feature>
<comment type="caution">
    <text evidence="4">The sequence shown here is derived from an EMBL/GenBank/DDBJ whole genome shotgun (WGS) entry which is preliminary data.</text>
</comment>
<dbReference type="Proteomes" id="UP000233343">
    <property type="component" value="Unassembled WGS sequence"/>
</dbReference>